<evidence type="ECO:0000256" key="7">
    <source>
        <dbReference type="ARBA" id="ARBA00049442"/>
    </source>
</evidence>
<feature type="binding site" evidence="8">
    <location>
        <position position="108"/>
    </location>
    <ligand>
        <name>shikimate</name>
        <dbReference type="ChEBI" id="CHEBI:36208"/>
    </ligand>
</feature>
<dbReference type="PANTHER" id="PTHR21089:SF1">
    <property type="entry name" value="BIFUNCTIONAL 3-DEHYDROQUINATE DEHYDRATASE_SHIKIMATE DEHYDROGENASE, CHLOROPLASTIC"/>
    <property type="match status" value="1"/>
</dbReference>
<dbReference type="EC" id="1.1.1.25" evidence="2 8"/>
<evidence type="ECO:0000259" key="10">
    <source>
        <dbReference type="Pfam" id="PF08501"/>
    </source>
</evidence>
<dbReference type="InterPro" id="IPR046346">
    <property type="entry name" value="Aminoacid_DH-like_N_sf"/>
</dbReference>
<dbReference type="EMBL" id="SORE01000009">
    <property type="protein sequence ID" value="TDY50283.1"/>
    <property type="molecule type" value="Genomic_DNA"/>
</dbReference>
<evidence type="ECO:0000313" key="12">
    <source>
        <dbReference type="EMBL" id="TDY50283.1"/>
    </source>
</evidence>
<dbReference type="InterPro" id="IPR041121">
    <property type="entry name" value="SDH_C"/>
</dbReference>
<feature type="binding site" evidence="8">
    <location>
        <position position="259"/>
    </location>
    <ligand>
        <name>shikimate</name>
        <dbReference type="ChEBI" id="CHEBI:36208"/>
    </ligand>
</feature>
<proteinExistence type="inferred from homology"/>
<feature type="binding site" evidence="8">
    <location>
        <begin position="157"/>
        <end position="162"/>
    </location>
    <ligand>
        <name>NADP(+)</name>
        <dbReference type="ChEBI" id="CHEBI:58349"/>
    </ligand>
</feature>
<organism evidence="12 13">
    <name type="scientific">Paraburkholderia rhizosphaerae</name>
    <dbReference type="NCBI Taxonomy" id="480658"/>
    <lineage>
        <taxon>Bacteria</taxon>
        <taxon>Pseudomonadati</taxon>
        <taxon>Pseudomonadota</taxon>
        <taxon>Betaproteobacteria</taxon>
        <taxon>Burkholderiales</taxon>
        <taxon>Burkholderiaceae</taxon>
        <taxon>Paraburkholderia</taxon>
    </lineage>
</organism>
<dbReference type="InterPro" id="IPR022893">
    <property type="entry name" value="Shikimate_DH_fam"/>
</dbReference>
<dbReference type="GO" id="GO:0009073">
    <property type="term" value="P:aromatic amino acid family biosynthetic process"/>
    <property type="evidence" value="ECO:0007669"/>
    <property type="project" value="UniProtKB-KW"/>
</dbReference>
<protein>
    <recommendedName>
        <fullName evidence="2 8">Shikimate dehydrogenase (NADP(+))</fullName>
        <shortName evidence="8">SDH</shortName>
        <ecNumber evidence="2 8">1.1.1.25</ecNumber>
    </recommendedName>
</protein>
<accession>A0A4R8LRP0</accession>
<evidence type="ECO:0000256" key="3">
    <source>
        <dbReference type="ARBA" id="ARBA00022605"/>
    </source>
</evidence>
<dbReference type="UniPathway" id="UPA00053">
    <property type="reaction ID" value="UER00087"/>
</dbReference>
<dbReference type="GO" id="GO:0050661">
    <property type="term" value="F:NADP binding"/>
    <property type="evidence" value="ECO:0007669"/>
    <property type="project" value="InterPro"/>
</dbReference>
<feature type="binding site" evidence="8">
    <location>
        <position position="231"/>
    </location>
    <ligand>
        <name>shikimate</name>
        <dbReference type="ChEBI" id="CHEBI:36208"/>
    </ligand>
</feature>
<dbReference type="HAMAP" id="MF_00222">
    <property type="entry name" value="Shikimate_DH_AroE"/>
    <property type="match status" value="1"/>
</dbReference>
<keyword evidence="4 8" id="KW-0521">NADP</keyword>
<feature type="binding site" evidence="8">
    <location>
        <position position="229"/>
    </location>
    <ligand>
        <name>NADP(+)</name>
        <dbReference type="ChEBI" id="CHEBI:58349"/>
    </ligand>
</feature>
<evidence type="ECO:0000313" key="13">
    <source>
        <dbReference type="Proteomes" id="UP000295509"/>
    </source>
</evidence>
<dbReference type="GO" id="GO:0008652">
    <property type="term" value="P:amino acid biosynthetic process"/>
    <property type="evidence" value="ECO:0007669"/>
    <property type="project" value="UniProtKB-KW"/>
</dbReference>
<feature type="active site" description="Proton acceptor" evidence="8">
    <location>
        <position position="72"/>
    </location>
</feature>
<feature type="binding site" evidence="8">
    <location>
        <begin position="21"/>
        <end position="23"/>
    </location>
    <ligand>
        <name>shikimate</name>
        <dbReference type="ChEBI" id="CHEBI:36208"/>
    </ligand>
</feature>
<comment type="similarity">
    <text evidence="8">Belongs to the shikimate dehydrogenase family.</text>
</comment>
<dbReference type="GO" id="GO:0019632">
    <property type="term" value="P:shikimate metabolic process"/>
    <property type="evidence" value="ECO:0007669"/>
    <property type="project" value="InterPro"/>
</dbReference>
<dbReference type="SUPFAM" id="SSF51735">
    <property type="entry name" value="NAD(P)-binding Rossmann-fold domains"/>
    <property type="match status" value="1"/>
</dbReference>
<dbReference type="CDD" id="cd01065">
    <property type="entry name" value="NAD_bind_Shikimate_DH"/>
    <property type="match status" value="1"/>
</dbReference>
<evidence type="ECO:0000256" key="5">
    <source>
        <dbReference type="ARBA" id="ARBA00023002"/>
    </source>
</evidence>
<feature type="binding site" evidence="8">
    <location>
        <position position="68"/>
    </location>
    <ligand>
        <name>shikimate</name>
        <dbReference type="ChEBI" id="CHEBI:36208"/>
    </ligand>
</feature>
<dbReference type="InterPro" id="IPR011342">
    <property type="entry name" value="Shikimate_DH"/>
</dbReference>
<dbReference type="InterPro" id="IPR036291">
    <property type="entry name" value="NAD(P)-bd_dom_sf"/>
</dbReference>
<feature type="binding site" evidence="8">
    <location>
        <begin position="133"/>
        <end position="137"/>
    </location>
    <ligand>
        <name>NADP(+)</name>
        <dbReference type="ChEBI" id="CHEBI:58349"/>
    </ligand>
</feature>
<keyword evidence="3 8" id="KW-0028">Amino-acid biosynthesis</keyword>
<evidence type="ECO:0000259" key="9">
    <source>
        <dbReference type="Pfam" id="PF01488"/>
    </source>
</evidence>
<dbReference type="GO" id="GO:0009423">
    <property type="term" value="P:chorismate biosynthetic process"/>
    <property type="evidence" value="ECO:0007669"/>
    <property type="project" value="UniProtKB-UniRule"/>
</dbReference>
<gene>
    <name evidence="8" type="primary">aroE</name>
    <name evidence="12" type="ORF">BX592_10967</name>
</gene>
<feature type="binding site" evidence="8">
    <location>
        <position position="252"/>
    </location>
    <ligand>
        <name>NADP(+)</name>
        <dbReference type="ChEBI" id="CHEBI:58349"/>
    </ligand>
</feature>
<dbReference type="Pfam" id="PF01488">
    <property type="entry name" value="Shikimate_DH"/>
    <property type="match status" value="1"/>
</dbReference>
<comment type="caution">
    <text evidence="8">Lacks conserved residue(s) required for the propagation of feature annotation.</text>
</comment>
<dbReference type="FunFam" id="3.40.50.10860:FF:000006">
    <property type="entry name" value="Shikimate dehydrogenase (NADP(+))"/>
    <property type="match status" value="1"/>
</dbReference>
<evidence type="ECO:0000256" key="4">
    <source>
        <dbReference type="ARBA" id="ARBA00022857"/>
    </source>
</evidence>
<evidence type="ECO:0000256" key="1">
    <source>
        <dbReference type="ARBA" id="ARBA00004871"/>
    </source>
</evidence>
<comment type="subunit">
    <text evidence="8">Homodimer.</text>
</comment>
<dbReference type="GO" id="GO:0005829">
    <property type="term" value="C:cytosol"/>
    <property type="evidence" value="ECO:0007669"/>
    <property type="project" value="TreeGrafter"/>
</dbReference>
<dbReference type="NCBIfam" id="TIGR00507">
    <property type="entry name" value="aroE"/>
    <property type="match status" value="1"/>
</dbReference>
<feature type="domain" description="Shikimate dehydrogenase substrate binding N-terminal" evidence="10">
    <location>
        <begin position="13"/>
        <end position="95"/>
    </location>
</feature>
<name>A0A4R8LRP0_9BURK</name>
<dbReference type="OrthoDB" id="9776868at2"/>
<dbReference type="Proteomes" id="UP000295509">
    <property type="component" value="Unassembled WGS sequence"/>
</dbReference>
<dbReference type="RefSeq" id="WP_134192319.1">
    <property type="nucleotide sequence ID" value="NZ_JBHLUW010000028.1"/>
</dbReference>
<reference evidence="12 13" key="1">
    <citation type="submission" date="2019-03" db="EMBL/GenBank/DDBJ databases">
        <title>Genomic Encyclopedia of Type Strains, Phase III (KMG-III): the genomes of soil and plant-associated and newly described type strains.</title>
        <authorList>
            <person name="Whitman W."/>
        </authorList>
    </citation>
    <scope>NUCLEOTIDE SEQUENCE [LARGE SCALE GENOMIC DNA]</scope>
    <source>
        <strain evidence="12 13">LMG 29544</strain>
    </source>
</reference>
<feature type="domain" description="SDH C-terminal" evidence="11">
    <location>
        <begin position="252"/>
        <end position="281"/>
    </location>
</feature>
<comment type="catalytic activity">
    <reaction evidence="7 8">
        <text>shikimate + NADP(+) = 3-dehydroshikimate + NADPH + H(+)</text>
        <dbReference type="Rhea" id="RHEA:17737"/>
        <dbReference type="ChEBI" id="CHEBI:15378"/>
        <dbReference type="ChEBI" id="CHEBI:16630"/>
        <dbReference type="ChEBI" id="CHEBI:36208"/>
        <dbReference type="ChEBI" id="CHEBI:57783"/>
        <dbReference type="ChEBI" id="CHEBI:58349"/>
        <dbReference type="EC" id="1.1.1.25"/>
    </reaction>
</comment>
<evidence type="ECO:0000259" key="11">
    <source>
        <dbReference type="Pfam" id="PF18317"/>
    </source>
</evidence>
<evidence type="ECO:0000256" key="8">
    <source>
        <dbReference type="HAMAP-Rule" id="MF_00222"/>
    </source>
</evidence>
<dbReference type="InterPro" id="IPR013708">
    <property type="entry name" value="Shikimate_DH-bd_N"/>
</dbReference>
<dbReference type="NCBIfam" id="NF001310">
    <property type="entry name" value="PRK00258.1-2"/>
    <property type="match status" value="1"/>
</dbReference>
<dbReference type="AlphaFoldDB" id="A0A4R8LRP0"/>
<dbReference type="GO" id="GO:0004764">
    <property type="term" value="F:shikimate 3-dehydrogenase (NADP+) activity"/>
    <property type="evidence" value="ECO:0007669"/>
    <property type="project" value="UniProtKB-UniRule"/>
</dbReference>
<evidence type="ECO:0000256" key="2">
    <source>
        <dbReference type="ARBA" id="ARBA00012962"/>
    </source>
</evidence>
<dbReference type="PANTHER" id="PTHR21089">
    <property type="entry name" value="SHIKIMATE DEHYDROGENASE"/>
    <property type="match status" value="1"/>
</dbReference>
<dbReference type="Gene3D" id="3.40.50.720">
    <property type="entry name" value="NAD(P)-binding Rossmann-like Domain"/>
    <property type="match status" value="1"/>
</dbReference>
<comment type="pathway">
    <text evidence="1 8">Metabolic intermediate biosynthesis; chorismate biosynthesis; chorismate from D-erythrose 4-phosphate and phosphoenolpyruvate: step 4/7.</text>
</comment>
<evidence type="ECO:0000256" key="6">
    <source>
        <dbReference type="ARBA" id="ARBA00023141"/>
    </source>
</evidence>
<keyword evidence="13" id="KW-1185">Reference proteome</keyword>
<dbReference type="Pfam" id="PF18317">
    <property type="entry name" value="SDH_C"/>
    <property type="match status" value="1"/>
</dbReference>
<comment type="function">
    <text evidence="8">Involved in the biosynthesis of the chorismate, which leads to the biosynthesis of aromatic amino acids. Catalyzes the reversible NADPH linked reduction of 3-dehydroshikimate (DHSA) to yield shikimate (SA).</text>
</comment>
<comment type="caution">
    <text evidence="12">The sequence shown here is derived from an EMBL/GenBank/DDBJ whole genome shotgun (WGS) entry which is preliminary data.</text>
</comment>
<sequence>MSTPPLSRDRYAVIGNPIAHSKSPFIHARFAEQTGEPVEYGRLLAPVDAFVPHVREFIEAGGRGLNVTVPFKLDAHALADTLSPRAAAAGAVNTLRFDAAGIYGDNTDGFGLVRDIEVNLRVSLAGARVLLLGAGGAARGVVLPMLERAPRELTIVNRTAAKADALVAQFAQAARDAGCRLTGGGAQAAETVQAGAYDVIVNATAGSLDGALPECDNSAFGAQTLAYDMMYGARPTVFMQHAQTLGARAADGLGMLVEQAAESFYVWRGVRPDGAPVLAELRAQLRKQIAAPDGA</sequence>
<dbReference type="InterPro" id="IPR006151">
    <property type="entry name" value="Shikm_DH/Glu-tRNA_Rdtase"/>
</dbReference>
<feature type="domain" description="Quinate/shikimate 5-dehydrogenase/glutamyl-tRNA reductase" evidence="9">
    <location>
        <begin position="123"/>
        <end position="173"/>
    </location>
</feature>
<dbReference type="Pfam" id="PF08501">
    <property type="entry name" value="Shikimate_dh_N"/>
    <property type="match status" value="1"/>
</dbReference>
<feature type="binding site" evidence="8">
    <location>
        <position position="93"/>
    </location>
    <ligand>
        <name>shikimate</name>
        <dbReference type="ChEBI" id="CHEBI:36208"/>
    </ligand>
</feature>
<dbReference type="Gene3D" id="3.40.50.10860">
    <property type="entry name" value="Leucine Dehydrogenase, chain A, domain 1"/>
    <property type="match status" value="1"/>
</dbReference>
<keyword evidence="6 8" id="KW-0057">Aromatic amino acid biosynthesis</keyword>
<dbReference type="SUPFAM" id="SSF53223">
    <property type="entry name" value="Aminoacid dehydrogenase-like, N-terminal domain"/>
    <property type="match status" value="1"/>
</dbReference>
<keyword evidence="5 8" id="KW-0560">Oxidoreductase</keyword>